<dbReference type="Proteomes" id="UP000095401">
    <property type="component" value="Chromosome"/>
</dbReference>
<dbReference type="EMBL" id="CP017415">
    <property type="protein sequence ID" value="AOU97793.1"/>
    <property type="molecule type" value="Genomic_DNA"/>
</dbReference>
<sequence length="93" mass="10643">MGILTMGGIFNSLVIDTSPEPETRNEHHPFSVPEAGDLNAWRVAIKRRLKHDPGFRQQLMILVRQSAEARYLGPYADNAKAFVDHFKNRERPD</sequence>
<name>A0A1D8IMU9_9GAMM</name>
<dbReference type="KEGG" id="aprs:BI364_07285"/>
<protein>
    <submittedName>
        <fullName evidence="1">Uncharacterized protein</fullName>
    </submittedName>
</protein>
<organism evidence="1 2">
    <name type="scientific">Acidihalobacter yilgarnensis</name>
    <dbReference type="NCBI Taxonomy" id="2819280"/>
    <lineage>
        <taxon>Bacteria</taxon>
        <taxon>Pseudomonadati</taxon>
        <taxon>Pseudomonadota</taxon>
        <taxon>Gammaproteobacteria</taxon>
        <taxon>Chromatiales</taxon>
        <taxon>Ectothiorhodospiraceae</taxon>
        <taxon>Acidihalobacter</taxon>
    </lineage>
</organism>
<evidence type="ECO:0000313" key="1">
    <source>
        <dbReference type="EMBL" id="AOU97793.1"/>
    </source>
</evidence>
<gene>
    <name evidence="1" type="ORF">BI364_07285</name>
</gene>
<dbReference type="AlphaFoldDB" id="A0A1D8IMU9"/>
<accession>A0A1D8IMU9</accession>
<keyword evidence="2" id="KW-1185">Reference proteome</keyword>
<reference evidence="2" key="1">
    <citation type="submission" date="2016-09" db="EMBL/GenBank/DDBJ databases">
        <title>Acidihalobacter prosperus F5.</title>
        <authorList>
            <person name="Khaleque H.N."/>
            <person name="Ramsay J.P."/>
            <person name="Kaksonen A.H."/>
            <person name="Boxall N.J."/>
            <person name="Watkin E.L.J."/>
        </authorList>
    </citation>
    <scope>NUCLEOTIDE SEQUENCE [LARGE SCALE GENOMIC DNA]</scope>
    <source>
        <strain evidence="2">F5</strain>
    </source>
</reference>
<proteinExistence type="predicted"/>
<evidence type="ECO:0000313" key="2">
    <source>
        <dbReference type="Proteomes" id="UP000095401"/>
    </source>
</evidence>